<evidence type="ECO:0000256" key="7">
    <source>
        <dbReference type="ARBA" id="ARBA00022777"/>
    </source>
</evidence>
<dbReference type="InterPro" id="IPR036890">
    <property type="entry name" value="HATPase_C_sf"/>
</dbReference>
<dbReference type="PROSITE" id="PS50109">
    <property type="entry name" value="HIS_KIN"/>
    <property type="match status" value="1"/>
</dbReference>
<keyword evidence="9" id="KW-0902">Two-component regulatory system</keyword>
<dbReference type="Gene3D" id="3.30.565.10">
    <property type="entry name" value="Histidine kinase-like ATPase, C-terminal domain"/>
    <property type="match status" value="1"/>
</dbReference>
<comment type="subcellular location">
    <subcellularLocation>
        <location evidence="2">Cell membrane</location>
        <topology evidence="2">Multi-pass membrane protein</topology>
    </subcellularLocation>
</comment>
<evidence type="ECO:0000313" key="13">
    <source>
        <dbReference type="Proteomes" id="UP000307943"/>
    </source>
</evidence>
<dbReference type="SMART" id="SM00387">
    <property type="entry name" value="HATPase_c"/>
    <property type="match status" value="1"/>
</dbReference>
<dbReference type="EMBL" id="VDCQ01000108">
    <property type="protein sequence ID" value="TNJ56295.1"/>
    <property type="molecule type" value="Genomic_DNA"/>
</dbReference>
<evidence type="ECO:0000256" key="3">
    <source>
        <dbReference type="ARBA" id="ARBA00012438"/>
    </source>
</evidence>
<feature type="transmembrane region" description="Helical" evidence="10">
    <location>
        <begin position="337"/>
        <end position="356"/>
    </location>
</feature>
<dbReference type="GO" id="GO:0005524">
    <property type="term" value="F:ATP binding"/>
    <property type="evidence" value="ECO:0007669"/>
    <property type="project" value="UniProtKB-KW"/>
</dbReference>
<evidence type="ECO:0000256" key="1">
    <source>
        <dbReference type="ARBA" id="ARBA00000085"/>
    </source>
</evidence>
<dbReference type="InterPro" id="IPR050351">
    <property type="entry name" value="BphY/WalK/GraS-like"/>
</dbReference>
<dbReference type="OrthoDB" id="9809348at2"/>
<dbReference type="FunFam" id="3.30.565.10:FF:000006">
    <property type="entry name" value="Sensor histidine kinase WalK"/>
    <property type="match status" value="1"/>
</dbReference>
<keyword evidence="13" id="KW-1185">Reference proteome</keyword>
<dbReference type="InterPro" id="IPR003594">
    <property type="entry name" value="HATPase_dom"/>
</dbReference>
<dbReference type="InterPro" id="IPR005467">
    <property type="entry name" value="His_kinase_dom"/>
</dbReference>
<feature type="transmembrane region" description="Helical" evidence="10">
    <location>
        <begin position="279"/>
        <end position="295"/>
    </location>
</feature>
<keyword evidence="5" id="KW-0808">Transferase</keyword>
<dbReference type="Gene3D" id="2.60.120.260">
    <property type="entry name" value="Galactose-binding domain-like"/>
    <property type="match status" value="1"/>
</dbReference>
<keyword evidence="4" id="KW-0597">Phosphoprotein</keyword>
<keyword evidence="10" id="KW-0812">Transmembrane</keyword>
<dbReference type="AlphaFoldDB" id="A0A5C4SVP0"/>
<organism evidence="12 13">
    <name type="scientific">Paenibacillus hemerocallicola</name>
    <dbReference type="NCBI Taxonomy" id="1172614"/>
    <lineage>
        <taxon>Bacteria</taxon>
        <taxon>Bacillati</taxon>
        <taxon>Bacillota</taxon>
        <taxon>Bacilli</taxon>
        <taxon>Bacillales</taxon>
        <taxon>Paenibacillaceae</taxon>
        <taxon>Paenibacillus</taxon>
    </lineage>
</organism>
<keyword evidence="7" id="KW-0418">Kinase</keyword>
<evidence type="ECO:0000256" key="4">
    <source>
        <dbReference type="ARBA" id="ARBA00022553"/>
    </source>
</evidence>
<comment type="caution">
    <text evidence="12">The sequence shown here is derived from an EMBL/GenBank/DDBJ whole genome shotgun (WGS) entry which is preliminary data.</text>
</comment>
<evidence type="ECO:0000259" key="11">
    <source>
        <dbReference type="PROSITE" id="PS50109"/>
    </source>
</evidence>
<accession>A0A5C4SVP0</accession>
<name>A0A5C4SVP0_9BACL</name>
<evidence type="ECO:0000313" key="12">
    <source>
        <dbReference type="EMBL" id="TNJ56295.1"/>
    </source>
</evidence>
<dbReference type="GO" id="GO:0005886">
    <property type="term" value="C:plasma membrane"/>
    <property type="evidence" value="ECO:0007669"/>
    <property type="project" value="UniProtKB-SubCell"/>
</dbReference>
<evidence type="ECO:0000256" key="8">
    <source>
        <dbReference type="ARBA" id="ARBA00022840"/>
    </source>
</evidence>
<gene>
    <name evidence="12" type="ORF">FE784_38960</name>
</gene>
<dbReference type="InterPro" id="IPR003661">
    <property type="entry name" value="HisK_dim/P_dom"/>
</dbReference>
<evidence type="ECO:0000256" key="5">
    <source>
        <dbReference type="ARBA" id="ARBA00022679"/>
    </source>
</evidence>
<dbReference type="GO" id="GO:0030295">
    <property type="term" value="F:protein kinase activator activity"/>
    <property type="evidence" value="ECO:0007669"/>
    <property type="project" value="TreeGrafter"/>
</dbReference>
<dbReference type="Proteomes" id="UP000307943">
    <property type="component" value="Unassembled WGS sequence"/>
</dbReference>
<dbReference type="PRINTS" id="PR00344">
    <property type="entry name" value="BCTRLSENSOR"/>
</dbReference>
<feature type="transmembrane region" description="Helical" evidence="10">
    <location>
        <begin position="307"/>
        <end position="325"/>
    </location>
</feature>
<dbReference type="CDD" id="cd00082">
    <property type="entry name" value="HisKA"/>
    <property type="match status" value="1"/>
</dbReference>
<feature type="transmembrane region" description="Helical" evidence="10">
    <location>
        <begin position="390"/>
        <end position="410"/>
    </location>
</feature>
<protein>
    <recommendedName>
        <fullName evidence="3">histidine kinase</fullName>
        <ecNumber evidence="3">2.7.13.3</ecNumber>
    </recommendedName>
</protein>
<dbReference type="SUPFAM" id="SSF55874">
    <property type="entry name" value="ATPase domain of HSP90 chaperone/DNA topoisomerase II/histidine kinase"/>
    <property type="match status" value="1"/>
</dbReference>
<evidence type="ECO:0000256" key="10">
    <source>
        <dbReference type="SAM" id="Phobius"/>
    </source>
</evidence>
<dbReference type="SUPFAM" id="SSF47384">
    <property type="entry name" value="Homodimeric domain of signal transducing histidine kinase"/>
    <property type="match status" value="1"/>
</dbReference>
<keyword evidence="10" id="KW-0472">Membrane</keyword>
<keyword evidence="10" id="KW-1133">Transmembrane helix</keyword>
<dbReference type="Pfam" id="PF02518">
    <property type="entry name" value="HATPase_c"/>
    <property type="match status" value="1"/>
</dbReference>
<dbReference type="PANTHER" id="PTHR42878:SF7">
    <property type="entry name" value="SENSOR HISTIDINE KINASE GLRK"/>
    <property type="match status" value="1"/>
</dbReference>
<evidence type="ECO:0000256" key="2">
    <source>
        <dbReference type="ARBA" id="ARBA00004651"/>
    </source>
</evidence>
<reference evidence="12 13" key="1">
    <citation type="submission" date="2019-05" db="EMBL/GenBank/DDBJ databases">
        <title>We sequenced the genome of Paenibacillus hemerocallicola KCTC 33185 for further insight into its adaptation and study the phylogeny of Paenibacillus.</title>
        <authorList>
            <person name="Narsing Rao M.P."/>
        </authorList>
    </citation>
    <scope>NUCLEOTIDE SEQUENCE [LARGE SCALE GENOMIC DNA]</scope>
    <source>
        <strain evidence="12 13">KCTC 33185</strain>
    </source>
</reference>
<dbReference type="InterPro" id="IPR011623">
    <property type="entry name" value="7TMR_DISM_rcpt_extracell_dom1"/>
</dbReference>
<dbReference type="PANTHER" id="PTHR42878">
    <property type="entry name" value="TWO-COMPONENT HISTIDINE KINASE"/>
    <property type="match status" value="1"/>
</dbReference>
<dbReference type="EC" id="2.7.13.3" evidence="3"/>
<dbReference type="GO" id="GO:0007234">
    <property type="term" value="P:osmosensory signaling via phosphorelay pathway"/>
    <property type="evidence" value="ECO:0007669"/>
    <property type="project" value="TreeGrafter"/>
</dbReference>
<sequence>MMVAFRKYGICTLLALVPALLLVLLLPRYISAAEPSRAVQGTLDLSGHDLGQEPVKLIGEWEMYWGQLLEPAGLHANGDASSGRMHYANVPHVWGARSSAPTENEGAATYRLRIHLDEPDFHKVHALYIPAVATSYKLWIDGDLLASNGTVGLSRETMRPKNYAKVVYFHPQGPDTELVIQVSNFVQRKGGLWAPLFIGEASSITALRENRMASDLFISSALFILGFYHVGLWFFRKKDKLIVLIGCASLFFGLRSLLLGESLLVRFIPQLNWSSAVKLEYLSPNAGILLFALFVRHLYPRETSRKAITAIIVCCSFFCLLSVLFEPRIFTYTMVPAQIVIIAAFVYILYVYALAVKRKREGALLSSLSVCIMFAAAMNDILFYNQLVSSVNLAPFGVFVFLFAQTMIVAKRFTGAHVKVEEMGAELRQMNAQLEQTVAERTAELRLINEHLLVKNEELHQAEESRRQLVSSISHELGTPMTAIQGYVKAIKDGVIEPTESKYWNTIYDKVLYVNRLVKDLFQLSRLEAKQFKFDFEAMPADELIHKHLRKLEWDVRSQGVRFTVEQFSPEDGWDETYVMVDSVRIDQVVTNIVYNALKFTPAGGSIAIGCELMEDELMEDELLIRITDTGTGIDEQSLPYVFDRFFKDSPADGMQEGTGLGLAIAKEIVLAHGGRIGVDSKRGEGSTFYFTLPLVPTSPT</sequence>
<dbReference type="Pfam" id="PF00512">
    <property type="entry name" value="HisKA"/>
    <property type="match status" value="1"/>
</dbReference>
<dbReference type="Pfam" id="PF07695">
    <property type="entry name" value="7TMR-DISM_7TM"/>
    <property type="match status" value="1"/>
</dbReference>
<proteinExistence type="predicted"/>
<feature type="transmembrane region" description="Helical" evidence="10">
    <location>
        <begin position="216"/>
        <end position="234"/>
    </location>
</feature>
<comment type="catalytic activity">
    <reaction evidence="1">
        <text>ATP + protein L-histidine = ADP + protein N-phospho-L-histidine.</text>
        <dbReference type="EC" id="2.7.13.3"/>
    </reaction>
</comment>
<feature type="domain" description="Histidine kinase" evidence="11">
    <location>
        <begin position="472"/>
        <end position="697"/>
    </location>
</feature>
<feature type="transmembrane region" description="Helical" evidence="10">
    <location>
        <begin position="241"/>
        <end position="259"/>
    </location>
</feature>
<dbReference type="GO" id="GO:0000156">
    <property type="term" value="F:phosphorelay response regulator activity"/>
    <property type="evidence" value="ECO:0007669"/>
    <property type="project" value="TreeGrafter"/>
</dbReference>
<dbReference type="Gene3D" id="1.10.287.130">
    <property type="match status" value="1"/>
</dbReference>
<dbReference type="InterPro" id="IPR036097">
    <property type="entry name" value="HisK_dim/P_sf"/>
</dbReference>
<dbReference type="InterPro" id="IPR004358">
    <property type="entry name" value="Sig_transdc_His_kin-like_C"/>
</dbReference>
<keyword evidence="8" id="KW-0067">ATP-binding</keyword>
<dbReference type="SMART" id="SM00388">
    <property type="entry name" value="HisKA"/>
    <property type="match status" value="1"/>
</dbReference>
<keyword evidence="6" id="KW-0547">Nucleotide-binding</keyword>
<dbReference type="GO" id="GO:0000155">
    <property type="term" value="F:phosphorelay sensor kinase activity"/>
    <property type="evidence" value="ECO:0007669"/>
    <property type="project" value="InterPro"/>
</dbReference>
<evidence type="ECO:0000256" key="9">
    <source>
        <dbReference type="ARBA" id="ARBA00023012"/>
    </source>
</evidence>
<evidence type="ECO:0000256" key="6">
    <source>
        <dbReference type="ARBA" id="ARBA00022741"/>
    </source>
</evidence>